<sequence>MVNSNQKIEIAFHLNTKDATPLQTWPEVEPDDWGGLGPQTPGDIVFKFGHKTETMKNVYVAYFLENLLDGVVACLENETAHVTADDGDTGLFLETVVSTLTVTFHTGVLMRAQAKVPLPRFGTHVLEVVREFCRQLIAVNPRLRNETVTSKLLAEADTLERLLVRT</sequence>
<evidence type="ECO:0000313" key="2">
    <source>
        <dbReference type="Proteomes" id="UP000178659"/>
    </source>
</evidence>
<organism evidence="1 2">
    <name type="scientific">Candidatus Blackburnbacteria bacterium RIFCSPLOWO2_01_FULL_40_20</name>
    <dbReference type="NCBI Taxonomy" id="1797519"/>
    <lineage>
        <taxon>Bacteria</taxon>
        <taxon>Candidatus Blackburniibacteriota</taxon>
    </lineage>
</organism>
<accession>A0A1G1VFU6</accession>
<name>A0A1G1VFU6_9BACT</name>
<comment type="caution">
    <text evidence="1">The sequence shown here is derived from an EMBL/GenBank/DDBJ whole genome shotgun (WGS) entry which is preliminary data.</text>
</comment>
<evidence type="ECO:0000313" key="1">
    <source>
        <dbReference type="EMBL" id="OGY14082.1"/>
    </source>
</evidence>
<proteinExistence type="predicted"/>
<reference evidence="1 2" key="1">
    <citation type="journal article" date="2016" name="Nat. Commun.">
        <title>Thousands of microbial genomes shed light on interconnected biogeochemical processes in an aquifer system.</title>
        <authorList>
            <person name="Anantharaman K."/>
            <person name="Brown C.T."/>
            <person name="Hug L.A."/>
            <person name="Sharon I."/>
            <person name="Castelle C.J."/>
            <person name="Probst A.J."/>
            <person name="Thomas B.C."/>
            <person name="Singh A."/>
            <person name="Wilkins M.J."/>
            <person name="Karaoz U."/>
            <person name="Brodie E.L."/>
            <person name="Williams K.H."/>
            <person name="Hubbard S.S."/>
            <person name="Banfield J.F."/>
        </authorList>
    </citation>
    <scope>NUCLEOTIDE SEQUENCE [LARGE SCALE GENOMIC DNA]</scope>
</reference>
<gene>
    <name evidence="1" type="ORF">A3A77_03855</name>
</gene>
<dbReference type="Proteomes" id="UP000178659">
    <property type="component" value="Unassembled WGS sequence"/>
</dbReference>
<dbReference type="EMBL" id="MHCC01000003">
    <property type="protein sequence ID" value="OGY14082.1"/>
    <property type="molecule type" value="Genomic_DNA"/>
</dbReference>
<dbReference type="AlphaFoldDB" id="A0A1G1VFU6"/>
<protein>
    <submittedName>
        <fullName evidence="1">Uncharacterized protein</fullName>
    </submittedName>
</protein>